<name>A0AB39BUF0_9BACI</name>
<organism evidence="2">
    <name type="scientific">Alkalihalophilus sp. As8PL</name>
    <dbReference type="NCBI Taxonomy" id="3237103"/>
    <lineage>
        <taxon>Bacteria</taxon>
        <taxon>Bacillati</taxon>
        <taxon>Bacillota</taxon>
        <taxon>Bacilli</taxon>
        <taxon>Bacillales</taxon>
        <taxon>Bacillaceae</taxon>
        <taxon>Alkalihalophilus</taxon>
    </lineage>
</organism>
<evidence type="ECO:0000313" key="2">
    <source>
        <dbReference type="EMBL" id="XDI37070.1"/>
    </source>
</evidence>
<dbReference type="CDD" id="cd02947">
    <property type="entry name" value="TRX_family"/>
    <property type="match status" value="1"/>
</dbReference>
<dbReference type="InterPro" id="IPR013766">
    <property type="entry name" value="Thioredoxin_domain"/>
</dbReference>
<dbReference type="Pfam" id="PF00085">
    <property type="entry name" value="Thioredoxin"/>
    <property type="match status" value="1"/>
</dbReference>
<dbReference type="Gene3D" id="3.40.30.10">
    <property type="entry name" value="Glutaredoxin"/>
    <property type="match status" value="1"/>
</dbReference>
<dbReference type="RefSeq" id="WP_368504449.1">
    <property type="nucleotide sequence ID" value="NZ_CP162551.1"/>
</dbReference>
<reference evidence="2" key="1">
    <citation type="submission" date="2024-07" db="EMBL/GenBank/DDBJ databases">
        <title>Identification and characteristics of an arsenic-resistant bacterial isolate, which belongs to a novel species.</title>
        <authorList>
            <person name="Juszczyk A."/>
            <person name="Kowalczyk A."/>
            <person name="Was K."/>
            <person name="Kosowicz W."/>
            <person name="Budzyn A."/>
            <person name="Latowski D."/>
        </authorList>
    </citation>
    <scope>NUCLEOTIDE SEQUENCE</scope>
    <source>
        <strain evidence="2">As8PL</strain>
    </source>
</reference>
<dbReference type="EMBL" id="CP162551">
    <property type="protein sequence ID" value="XDI37070.1"/>
    <property type="molecule type" value="Genomic_DNA"/>
</dbReference>
<sequence length="118" mass="13525">MESISESSLNHILDQRKSVEFIFISTPLCGTCKLAAKMLTILEQTTPHLKIYELNVNEATRFVQKWKVHSVPALFIFQKGLGVERIYAFHSIAHLYEKLSPYISFIELHNENENKGGC</sequence>
<evidence type="ECO:0000259" key="1">
    <source>
        <dbReference type="Pfam" id="PF00085"/>
    </source>
</evidence>
<protein>
    <submittedName>
        <fullName evidence="2">Thioredoxin family protein</fullName>
    </submittedName>
</protein>
<dbReference type="AlphaFoldDB" id="A0AB39BUF0"/>
<dbReference type="SUPFAM" id="SSF52833">
    <property type="entry name" value="Thioredoxin-like"/>
    <property type="match status" value="1"/>
</dbReference>
<gene>
    <name evidence="2" type="ORF">AB3N04_01800</name>
</gene>
<proteinExistence type="predicted"/>
<dbReference type="InterPro" id="IPR036249">
    <property type="entry name" value="Thioredoxin-like_sf"/>
</dbReference>
<accession>A0AB39BUF0</accession>
<feature type="domain" description="Thioredoxin" evidence="1">
    <location>
        <begin position="6"/>
        <end position="91"/>
    </location>
</feature>